<keyword evidence="4" id="KW-1185">Reference proteome</keyword>
<feature type="compositionally biased region" description="Low complexity" evidence="1">
    <location>
        <begin position="256"/>
        <end position="265"/>
    </location>
</feature>
<feature type="region of interest" description="Disordered" evidence="1">
    <location>
        <begin position="888"/>
        <end position="914"/>
    </location>
</feature>
<feature type="compositionally biased region" description="Polar residues" evidence="1">
    <location>
        <begin position="892"/>
        <end position="904"/>
    </location>
</feature>
<feature type="domain" description="Lon N-terminal" evidence="2">
    <location>
        <begin position="965"/>
        <end position="1168"/>
    </location>
</feature>
<evidence type="ECO:0000313" key="3">
    <source>
        <dbReference type="EMBL" id="GAQ84716.1"/>
    </source>
</evidence>
<sequence>MALSQKLVQHYISSLKPYGLNHRVSALSALCLLLRDSQPLSRFQHSAPTQADPDSFQKPALEQTPPGERLEVTQSWTAEHRTVDGSLHKFATVIIEQGHLPGAAALAWHHARKLLLGVPNVGVAYVSKPTGAAWGAVAELANRMGGANPGGNSEQTGGKPSPHEAVGVKSTEFGGALTGAIRRDGGVGGGRRDEGKVLRSGEVLRADRRRSGGPILFDDKTWQWHVRAGSERKGFGRAERSQKAVIYHATEYPRGGVRSRSSNSVLHAEGRGGGKSGEEATGGVLPLVGCTASSWAYDGDDDGRGGGAGQKKAETTSGENKTAATFGGMASAPQSYIELPSLVPGVVSRGKPGGGPWMRLIYPREQQDVVFDHWDKIGFESAISHTEAEEDSEGPDVRVQISIAEHGDGEDSCVGMGDDESSFDDYYEDESSGNEFGQSERDVDELADAMHVRAQMWQFDSDSSDDESDQSGSESGEEERVGYEEGEYPTLKLPLPAYEDGHGFKGIMDGKTVLLEKGLAEGVAYKLQFFEVLQNFLAWRQKSDPASIDHFADEWQCLIDHLQTEVQELHSLQMEACENRDTAERRVFFRFAYTDPEGIPSDGIFFLTDELLPPDTDYDVSDTPRVIPLDPGDTLIRHVLESFRPDGDFPEANHLAPGYRFIKRPTMEGKSRSSGAGESAGAGPGEAVDDPPFRLTFVAGAMPGVKVEAFHSTRAALPNLENLEQMLLRSQPHFLLFGQPGFDHSAFRERLTSLFPEGAKAGVFSTPTSVLSAAGGSVMNDGPLQSQLYYGDQRASKGVCGLALYSEGDGVIPVDAFAAFLKDAIGAPRFAGTCVFDDVISRELFRPAKPDASRAERRRTLHRSDEKLESLESLFRWWRSKLKGPINARAAPNSTRRASTSAPNRASEEKTLWRSPENPEEILDALQVTNKYIELRKASLERRFGRLVSERGGMEGREGTPWKRDPRLAPGMVAKLPLFLVYPPPCPGETIERFIFEPRYRLLARHCVEEGSPLGVCSLDPDPATGQIVGTAASIDVIEYDEAFRSNVELHGLQRFRLKTPRIWVPPSSFGLYVAEVEFFDDEPCTSDREREELIGLARRSIALFRRSYPNEWRRDKVLSADVTDPVAVSFALAEALPTRNYTKQRWLAGTCTRQRLQEQMHNMKERSTQTSSRAESYDMDG</sequence>
<dbReference type="PROSITE" id="PS51787">
    <property type="entry name" value="LON_N"/>
    <property type="match status" value="1"/>
</dbReference>
<feature type="region of interest" description="Disordered" evidence="1">
    <location>
        <begin position="419"/>
        <end position="440"/>
    </location>
</feature>
<name>A0A1Y1I7P9_KLENI</name>
<gene>
    <name evidence="3" type="ORF">KFL_002020120</name>
</gene>
<feature type="region of interest" description="Disordered" evidence="1">
    <location>
        <begin position="145"/>
        <end position="167"/>
    </location>
</feature>
<protein>
    <recommendedName>
        <fullName evidence="2">Lon N-terminal domain-containing protein</fullName>
    </recommendedName>
</protein>
<feature type="region of interest" description="Disordered" evidence="1">
    <location>
        <begin position="256"/>
        <end position="281"/>
    </location>
</feature>
<feature type="region of interest" description="Disordered" evidence="1">
    <location>
        <begin position="1161"/>
        <end position="1182"/>
    </location>
</feature>
<feature type="compositionally biased region" description="Basic and acidic residues" evidence="1">
    <location>
        <begin position="268"/>
        <end position="278"/>
    </location>
</feature>
<dbReference type="SMART" id="SM00464">
    <property type="entry name" value="LON"/>
    <property type="match status" value="1"/>
</dbReference>
<evidence type="ECO:0000256" key="1">
    <source>
        <dbReference type="SAM" id="MobiDB-lite"/>
    </source>
</evidence>
<feature type="region of interest" description="Disordered" evidence="1">
    <location>
        <begin position="667"/>
        <end position="688"/>
    </location>
</feature>
<dbReference type="InterPro" id="IPR015947">
    <property type="entry name" value="PUA-like_sf"/>
</dbReference>
<proteinExistence type="predicted"/>
<dbReference type="STRING" id="105231.A0A1Y1I7P9"/>
<feature type="region of interest" description="Disordered" evidence="1">
    <location>
        <begin position="43"/>
        <end position="66"/>
    </location>
</feature>
<accession>A0A1Y1I7P9</accession>
<dbReference type="Proteomes" id="UP000054558">
    <property type="component" value="Unassembled WGS sequence"/>
</dbReference>
<dbReference type="AlphaFoldDB" id="A0A1Y1I7P9"/>
<evidence type="ECO:0000313" key="4">
    <source>
        <dbReference type="Proteomes" id="UP000054558"/>
    </source>
</evidence>
<reference evidence="3 4" key="1">
    <citation type="journal article" date="2014" name="Nat. Commun.">
        <title>Klebsormidium flaccidum genome reveals primary factors for plant terrestrial adaptation.</title>
        <authorList>
            <person name="Hori K."/>
            <person name="Maruyama F."/>
            <person name="Fujisawa T."/>
            <person name="Togashi T."/>
            <person name="Yamamoto N."/>
            <person name="Seo M."/>
            <person name="Sato S."/>
            <person name="Yamada T."/>
            <person name="Mori H."/>
            <person name="Tajima N."/>
            <person name="Moriyama T."/>
            <person name="Ikeuchi M."/>
            <person name="Watanabe M."/>
            <person name="Wada H."/>
            <person name="Kobayashi K."/>
            <person name="Saito M."/>
            <person name="Masuda T."/>
            <person name="Sasaki-Sekimoto Y."/>
            <person name="Mashiguchi K."/>
            <person name="Awai K."/>
            <person name="Shimojima M."/>
            <person name="Masuda S."/>
            <person name="Iwai M."/>
            <person name="Nobusawa T."/>
            <person name="Narise T."/>
            <person name="Kondo S."/>
            <person name="Saito H."/>
            <person name="Sato R."/>
            <person name="Murakawa M."/>
            <person name="Ihara Y."/>
            <person name="Oshima-Yamada Y."/>
            <person name="Ohtaka K."/>
            <person name="Satoh M."/>
            <person name="Sonobe K."/>
            <person name="Ishii M."/>
            <person name="Ohtani R."/>
            <person name="Kanamori-Sato M."/>
            <person name="Honoki R."/>
            <person name="Miyazaki D."/>
            <person name="Mochizuki H."/>
            <person name="Umetsu J."/>
            <person name="Higashi K."/>
            <person name="Shibata D."/>
            <person name="Kamiya Y."/>
            <person name="Sato N."/>
            <person name="Nakamura Y."/>
            <person name="Tabata S."/>
            <person name="Ida S."/>
            <person name="Kurokawa K."/>
            <person name="Ohta H."/>
        </authorList>
    </citation>
    <scope>NUCLEOTIDE SEQUENCE [LARGE SCALE GENOMIC DNA]</scope>
    <source>
        <strain evidence="3 4">NIES-2285</strain>
    </source>
</reference>
<feature type="compositionally biased region" description="Acidic residues" evidence="1">
    <location>
        <begin position="419"/>
        <end position="432"/>
    </location>
</feature>
<dbReference type="SUPFAM" id="SSF88697">
    <property type="entry name" value="PUA domain-like"/>
    <property type="match status" value="1"/>
</dbReference>
<feature type="region of interest" description="Disordered" evidence="1">
    <location>
        <begin position="298"/>
        <end position="321"/>
    </location>
</feature>
<dbReference type="OrthoDB" id="264917at2759"/>
<dbReference type="InterPro" id="IPR046336">
    <property type="entry name" value="Lon_prtase_N_sf"/>
</dbReference>
<dbReference type="EMBL" id="DF237151">
    <property type="protein sequence ID" value="GAQ84716.1"/>
    <property type="molecule type" value="Genomic_DNA"/>
</dbReference>
<dbReference type="InterPro" id="IPR003111">
    <property type="entry name" value="Lon_prtase_N"/>
</dbReference>
<dbReference type="Pfam" id="PF02190">
    <property type="entry name" value="LON_substr_bdg"/>
    <property type="match status" value="1"/>
</dbReference>
<feature type="region of interest" description="Disordered" evidence="1">
    <location>
        <begin position="458"/>
        <end position="487"/>
    </location>
</feature>
<dbReference type="Gene3D" id="2.30.130.40">
    <property type="entry name" value="LON domain-like"/>
    <property type="match status" value="1"/>
</dbReference>
<evidence type="ECO:0000259" key="2">
    <source>
        <dbReference type="PROSITE" id="PS51787"/>
    </source>
</evidence>
<organism evidence="3 4">
    <name type="scientific">Klebsormidium nitens</name>
    <name type="common">Green alga</name>
    <name type="synonym">Ulothrix nitens</name>
    <dbReference type="NCBI Taxonomy" id="105231"/>
    <lineage>
        <taxon>Eukaryota</taxon>
        <taxon>Viridiplantae</taxon>
        <taxon>Streptophyta</taxon>
        <taxon>Klebsormidiophyceae</taxon>
        <taxon>Klebsormidiales</taxon>
        <taxon>Klebsormidiaceae</taxon>
        <taxon>Klebsormidium</taxon>
    </lineage>
</organism>